<dbReference type="InterPro" id="IPR003177">
    <property type="entry name" value="Cytc_oxidase_su7a_met"/>
</dbReference>
<comment type="pathway">
    <text evidence="2">Energy metabolism; oxidative phosphorylation.</text>
</comment>
<evidence type="ECO:0000256" key="12">
    <source>
        <dbReference type="ARBA" id="ARBA00041986"/>
    </source>
</evidence>
<evidence type="ECO:0000313" key="15">
    <source>
        <dbReference type="Ensembl" id="ENSSSUP00005019296.1"/>
    </source>
</evidence>
<keyword evidence="8" id="KW-0560">Oxidoreductase</keyword>
<dbReference type="OMA" id="XENNGIP"/>
<evidence type="ECO:0000256" key="10">
    <source>
        <dbReference type="ARBA" id="ARBA00023136"/>
    </source>
</evidence>
<evidence type="ECO:0000256" key="9">
    <source>
        <dbReference type="ARBA" id="ARBA00023128"/>
    </source>
</evidence>
<dbReference type="AlphaFoldDB" id="A0A673UCW8"/>
<comment type="subcellular location">
    <subcellularLocation>
        <location evidence="1">Mitochondrion inner membrane</location>
        <topology evidence="1">Single-pass membrane protein</topology>
    </subcellularLocation>
</comment>
<protein>
    <recommendedName>
        <fullName evidence="11">Cytochrome c oxidase subunit 7A1, mitochondrial</fullName>
    </recommendedName>
    <alternativeName>
        <fullName evidence="12">Cytochrome c oxidase subunit VIIa-heart</fullName>
    </alternativeName>
</protein>
<comment type="similarity">
    <text evidence="3">Belongs to the cytochrome c oxidase VIIa family.</text>
</comment>
<proteinExistence type="inferred from homology"/>
<dbReference type="GO" id="GO:0045277">
    <property type="term" value="C:respiratory chain complex IV"/>
    <property type="evidence" value="ECO:0007669"/>
    <property type="project" value="InterPro"/>
</dbReference>
<evidence type="ECO:0000256" key="13">
    <source>
        <dbReference type="ARBA" id="ARBA00049614"/>
    </source>
</evidence>
<name>A0A673UCW8_SURSU</name>
<dbReference type="GO" id="GO:0016491">
    <property type="term" value="F:oxidoreductase activity"/>
    <property type="evidence" value="ECO:0007669"/>
    <property type="project" value="UniProtKB-KW"/>
</dbReference>
<dbReference type="Proteomes" id="UP000472268">
    <property type="component" value="Chromosome 5"/>
</dbReference>
<reference evidence="15 16" key="1">
    <citation type="submission" date="2019-05" db="EMBL/GenBank/DDBJ databases">
        <title>A Chromosome-scale Meerkat (S. suricatta) Genome Assembly.</title>
        <authorList>
            <person name="Dudchenko O."/>
            <person name="Lieberman Aiden E."/>
            <person name="Tung J."/>
            <person name="Barreiro L.B."/>
            <person name="Clutton-Brock T.H."/>
        </authorList>
    </citation>
    <scope>NUCLEOTIDE SEQUENCE [LARGE SCALE GENOMIC DNA]</scope>
</reference>
<evidence type="ECO:0000256" key="1">
    <source>
        <dbReference type="ARBA" id="ARBA00004434"/>
    </source>
</evidence>
<reference evidence="15" key="3">
    <citation type="submission" date="2025-09" db="UniProtKB">
        <authorList>
            <consortium name="Ensembl"/>
        </authorList>
    </citation>
    <scope>IDENTIFICATION</scope>
</reference>
<evidence type="ECO:0000256" key="2">
    <source>
        <dbReference type="ARBA" id="ARBA00004673"/>
    </source>
</evidence>
<evidence type="ECO:0000256" key="6">
    <source>
        <dbReference type="ARBA" id="ARBA00022946"/>
    </source>
</evidence>
<dbReference type="Gene3D" id="4.10.91.10">
    <property type="entry name" value="Cytochrome c oxidase, subunit VIIa"/>
    <property type="match status" value="1"/>
</dbReference>
<keyword evidence="5" id="KW-0999">Mitochondrion inner membrane</keyword>
<dbReference type="GO" id="GO:0006123">
    <property type="term" value="P:mitochondrial electron transport, cytochrome c to oxygen"/>
    <property type="evidence" value="ECO:0007669"/>
    <property type="project" value="InterPro"/>
</dbReference>
<keyword evidence="16" id="KW-1185">Reference proteome</keyword>
<dbReference type="PANTHER" id="PTHR10510:SF5">
    <property type="entry name" value="CYTOCHROME C OXIDASE SUBUNIT 7A1, MITOCHONDRIAL"/>
    <property type="match status" value="1"/>
</dbReference>
<evidence type="ECO:0000256" key="11">
    <source>
        <dbReference type="ARBA" id="ARBA00040382"/>
    </source>
</evidence>
<evidence type="ECO:0000256" key="3">
    <source>
        <dbReference type="ARBA" id="ARBA00009331"/>
    </source>
</evidence>
<dbReference type="GO" id="GO:0002082">
    <property type="term" value="P:regulation of oxidative phosphorylation"/>
    <property type="evidence" value="ECO:0007669"/>
    <property type="project" value="TreeGrafter"/>
</dbReference>
<sequence length="51" mass="5833">RLRQLEDNDLPLHLKGRGTGNILYRLTMVLCLGGAIYSLYCLGWTSFPHKK</sequence>
<dbReference type="SUPFAM" id="SSF81419">
    <property type="entry name" value="Mitochondrial cytochrome c oxidase subunit VIIa"/>
    <property type="match status" value="1"/>
</dbReference>
<keyword evidence="6" id="KW-0809">Transit peptide</keyword>
<evidence type="ECO:0000256" key="7">
    <source>
        <dbReference type="ARBA" id="ARBA00022989"/>
    </source>
</evidence>
<reference evidence="15" key="2">
    <citation type="submission" date="2025-08" db="UniProtKB">
        <authorList>
            <consortium name="Ensembl"/>
        </authorList>
    </citation>
    <scope>IDENTIFICATION</scope>
</reference>
<evidence type="ECO:0000256" key="8">
    <source>
        <dbReference type="ARBA" id="ARBA00023002"/>
    </source>
</evidence>
<evidence type="ECO:0000256" key="14">
    <source>
        <dbReference type="SAM" id="Phobius"/>
    </source>
</evidence>
<dbReference type="FunFam" id="4.10.91.10:FF:000001">
    <property type="entry name" value="Cytochrome c oxidase subunit 7A1, mitochondrial"/>
    <property type="match status" value="1"/>
</dbReference>
<dbReference type="GO" id="GO:0005743">
    <property type="term" value="C:mitochondrial inner membrane"/>
    <property type="evidence" value="ECO:0007669"/>
    <property type="project" value="UniProtKB-SubCell"/>
</dbReference>
<accession>A0A673UCW8</accession>
<evidence type="ECO:0000256" key="5">
    <source>
        <dbReference type="ARBA" id="ARBA00022792"/>
    </source>
</evidence>
<evidence type="ECO:0000256" key="4">
    <source>
        <dbReference type="ARBA" id="ARBA00022692"/>
    </source>
</evidence>
<keyword evidence="4 14" id="KW-0812">Transmembrane</keyword>
<comment type="function">
    <text evidence="13">Component of the mitochondrial respiratory complex IV (CIV, also named cytochrome c oxidase complex), the last enzyme in the mitochondrial electron transport chain which drives oxidative phosphorylation. The CIV complex is the component of the respiratory chain that catalyzes the reduction of oxygen to water. Acts as an assembly factor that specifically drives the homodimerization of CIV complexes, mediating the formation of mitochondrial respiratory supercomplexes (respirasomes) containing two CIV: supercomplxes with two molecules of CIV show improved activity. Despite being highly expressed in brown adipose tissue, not required for thermogenesis.</text>
</comment>
<dbReference type="GO" id="GO:0097250">
    <property type="term" value="P:mitochondrial respirasome assembly"/>
    <property type="evidence" value="ECO:0007669"/>
    <property type="project" value="TreeGrafter"/>
</dbReference>
<keyword evidence="9" id="KW-0496">Mitochondrion</keyword>
<evidence type="ECO:0000313" key="16">
    <source>
        <dbReference type="Proteomes" id="UP000472268"/>
    </source>
</evidence>
<dbReference type="Ensembl" id="ENSSSUT00005022053.1">
    <property type="protein sequence ID" value="ENSSSUP00005019296.1"/>
    <property type="gene ID" value="ENSSSUG00005012500.1"/>
</dbReference>
<keyword evidence="7 14" id="KW-1133">Transmembrane helix</keyword>
<dbReference type="PANTHER" id="PTHR10510">
    <property type="entry name" value="CYTOCHROME C OXIDASE POLYPEPTIDE 7A"/>
    <property type="match status" value="1"/>
</dbReference>
<feature type="transmembrane region" description="Helical" evidence="14">
    <location>
        <begin position="22"/>
        <end position="42"/>
    </location>
</feature>
<organism evidence="15 16">
    <name type="scientific">Suricata suricatta</name>
    <name type="common">Meerkat</name>
    <dbReference type="NCBI Taxonomy" id="37032"/>
    <lineage>
        <taxon>Eukaryota</taxon>
        <taxon>Metazoa</taxon>
        <taxon>Chordata</taxon>
        <taxon>Craniata</taxon>
        <taxon>Vertebrata</taxon>
        <taxon>Euteleostomi</taxon>
        <taxon>Mammalia</taxon>
        <taxon>Eutheria</taxon>
        <taxon>Laurasiatheria</taxon>
        <taxon>Carnivora</taxon>
        <taxon>Feliformia</taxon>
        <taxon>Herpestidae</taxon>
        <taxon>Suricata</taxon>
    </lineage>
</organism>
<dbReference type="InterPro" id="IPR036539">
    <property type="entry name" value="Cyt_c_oxidase_su7a_sf"/>
</dbReference>
<keyword evidence="10 14" id="KW-0472">Membrane</keyword>